<feature type="transmembrane region" description="Helical" evidence="6">
    <location>
        <begin position="313"/>
        <end position="332"/>
    </location>
</feature>
<dbReference type="CDD" id="cd06580">
    <property type="entry name" value="TM_PBP1_transp_TpRbsC_like"/>
    <property type="match status" value="1"/>
</dbReference>
<protein>
    <submittedName>
        <fullName evidence="7">ABC transporter permease</fullName>
    </submittedName>
</protein>
<organism evidence="7 8">
    <name type="scientific">Subdoligranulum variabile</name>
    <dbReference type="NCBI Taxonomy" id="214851"/>
    <lineage>
        <taxon>Bacteria</taxon>
        <taxon>Bacillati</taxon>
        <taxon>Bacillota</taxon>
        <taxon>Clostridia</taxon>
        <taxon>Eubacteriales</taxon>
        <taxon>Oscillospiraceae</taxon>
        <taxon>Subdoligranulum</taxon>
    </lineage>
</organism>
<evidence type="ECO:0000256" key="6">
    <source>
        <dbReference type="SAM" id="Phobius"/>
    </source>
</evidence>
<dbReference type="EMBL" id="DYVE01000030">
    <property type="protein sequence ID" value="HJG27203.1"/>
    <property type="molecule type" value="Genomic_DNA"/>
</dbReference>
<dbReference type="Proteomes" id="UP000782880">
    <property type="component" value="Unassembled WGS sequence"/>
</dbReference>
<sequence>MNKKFTVVRMACAIAIAIALSVVIIFAVSEEPLTAIYNLFLGPLQSKRHFFDVFAGSVPLIFTGLALGMVFKSGNFSMIADACLYTGGVVTAAMAVQLALPGGVHPVVIMVVAALVGGIIGSIPALLKVYFHANELVTSLMLNYVFFYLGIYTVTKYLADREAGTFASLKYATTASLPVLISGTNFHVGYLIAIAVTVLLYLLMFKTKFGYEVRISGSNPEFAKYSGINTAKVIILTQVIAGAVAGLGGAVEQMGMYQRFNWQDSPSYAWDGVIIAILSGNNPKLVPFAAFFLAYIRVGADLMSRRSDVQNELVSIIQAVLILFITAERFMAGWKQHQEAKKALGGKA</sequence>
<reference evidence="7" key="1">
    <citation type="journal article" date="2021" name="PeerJ">
        <title>Extensive microbial diversity within the chicken gut microbiome revealed by metagenomics and culture.</title>
        <authorList>
            <person name="Gilroy R."/>
            <person name="Ravi A."/>
            <person name="Getino M."/>
            <person name="Pursley I."/>
            <person name="Horton D.L."/>
            <person name="Alikhan N.F."/>
            <person name="Baker D."/>
            <person name="Gharbi K."/>
            <person name="Hall N."/>
            <person name="Watson M."/>
            <person name="Adriaenssens E.M."/>
            <person name="Foster-Nyarko E."/>
            <person name="Jarju S."/>
            <person name="Secka A."/>
            <person name="Antonio M."/>
            <person name="Oren A."/>
            <person name="Chaudhuri R.R."/>
            <person name="La Ragione R."/>
            <person name="Hildebrand F."/>
            <person name="Pallen M.J."/>
        </authorList>
    </citation>
    <scope>NUCLEOTIDE SEQUENCE</scope>
    <source>
        <strain evidence="7">ChiBcec21-2208</strain>
    </source>
</reference>
<comment type="caution">
    <text evidence="7">The sequence shown here is derived from an EMBL/GenBank/DDBJ whole genome shotgun (WGS) entry which is preliminary data.</text>
</comment>
<dbReference type="PANTHER" id="PTHR47089">
    <property type="entry name" value="ABC TRANSPORTER, PERMEASE PROTEIN"/>
    <property type="match status" value="1"/>
</dbReference>
<proteinExistence type="predicted"/>
<keyword evidence="4 6" id="KW-1133">Transmembrane helix</keyword>
<evidence type="ECO:0000313" key="7">
    <source>
        <dbReference type="EMBL" id="HJG27203.1"/>
    </source>
</evidence>
<reference evidence="7" key="2">
    <citation type="submission" date="2021-09" db="EMBL/GenBank/DDBJ databases">
        <authorList>
            <person name="Gilroy R."/>
        </authorList>
    </citation>
    <scope>NUCLEOTIDE SEQUENCE</scope>
    <source>
        <strain evidence="7">ChiBcec21-2208</strain>
    </source>
</reference>
<gene>
    <name evidence="7" type="ORF">K8V20_00940</name>
</gene>
<feature type="transmembrane region" description="Helical" evidence="6">
    <location>
        <begin position="82"/>
        <end position="100"/>
    </location>
</feature>
<feature type="transmembrane region" description="Helical" evidence="6">
    <location>
        <begin position="139"/>
        <end position="159"/>
    </location>
</feature>
<evidence type="ECO:0000313" key="8">
    <source>
        <dbReference type="Proteomes" id="UP000782880"/>
    </source>
</evidence>
<evidence type="ECO:0000256" key="2">
    <source>
        <dbReference type="ARBA" id="ARBA00022475"/>
    </source>
</evidence>
<name>A0A921IK13_9FIRM</name>
<dbReference type="Pfam" id="PF02653">
    <property type="entry name" value="BPD_transp_2"/>
    <property type="match status" value="1"/>
</dbReference>
<keyword evidence="3 6" id="KW-0812">Transmembrane</keyword>
<dbReference type="InterPro" id="IPR001851">
    <property type="entry name" value="ABC_transp_permease"/>
</dbReference>
<dbReference type="GO" id="GO:0022857">
    <property type="term" value="F:transmembrane transporter activity"/>
    <property type="evidence" value="ECO:0007669"/>
    <property type="project" value="InterPro"/>
</dbReference>
<evidence type="ECO:0000256" key="4">
    <source>
        <dbReference type="ARBA" id="ARBA00022989"/>
    </source>
</evidence>
<dbReference type="PANTHER" id="PTHR47089:SF1">
    <property type="entry name" value="GUANOSINE ABC TRANSPORTER PERMEASE PROTEIN NUPP"/>
    <property type="match status" value="1"/>
</dbReference>
<feature type="transmembrane region" description="Helical" evidence="6">
    <location>
        <begin position="49"/>
        <end position="70"/>
    </location>
</feature>
<evidence type="ECO:0000256" key="3">
    <source>
        <dbReference type="ARBA" id="ARBA00022692"/>
    </source>
</evidence>
<feature type="transmembrane region" description="Helical" evidence="6">
    <location>
        <begin position="106"/>
        <end position="127"/>
    </location>
</feature>
<feature type="transmembrane region" description="Helical" evidence="6">
    <location>
        <begin position="7"/>
        <end position="29"/>
    </location>
</feature>
<accession>A0A921IK13</accession>
<feature type="transmembrane region" description="Helical" evidence="6">
    <location>
        <begin position="233"/>
        <end position="251"/>
    </location>
</feature>
<evidence type="ECO:0000256" key="1">
    <source>
        <dbReference type="ARBA" id="ARBA00004651"/>
    </source>
</evidence>
<dbReference type="GO" id="GO:0005886">
    <property type="term" value="C:plasma membrane"/>
    <property type="evidence" value="ECO:0007669"/>
    <property type="project" value="UniProtKB-SubCell"/>
</dbReference>
<dbReference type="AlphaFoldDB" id="A0A921IK13"/>
<keyword evidence="2" id="KW-1003">Cell membrane</keyword>
<keyword evidence="5 6" id="KW-0472">Membrane</keyword>
<evidence type="ECO:0000256" key="5">
    <source>
        <dbReference type="ARBA" id="ARBA00023136"/>
    </source>
</evidence>
<feature type="transmembrane region" description="Helical" evidence="6">
    <location>
        <begin position="179"/>
        <end position="204"/>
    </location>
</feature>
<comment type="subcellular location">
    <subcellularLocation>
        <location evidence="1">Cell membrane</location>
        <topology evidence="1">Multi-pass membrane protein</topology>
    </subcellularLocation>
</comment>